<dbReference type="SUPFAM" id="SSF54236">
    <property type="entry name" value="Ubiquitin-like"/>
    <property type="match status" value="1"/>
</dbReference>
<feature type="compositionally biased region" description="Polar residues" evidence="1">
    <location>
        <begin position="17"/>
        <end position="53"/>
    </location>
</feature>
<name>A0ABR4CAU4_9HELO</name>
<dbReference type="InterPro" id="IPR039869">
    <property type="entry name" value="UBTD1/2"/>
</dbReference>
<dbReference type="InterPro" id="IPR029071">
    <property type="entry name" value="Ubiquitin-like_domsf"/>
</dbReference>
<dbReference type="CDD" id="cd17039">
    <property type="entry name" value="Ubl_ubiquitin_like"/>
    <property type="match status" value="1"/>
</dbReference>
<dbReference type="Gene3D" id="1.20.225.20">
    <property type="entry name" value="Ub domain-containing protein, DC-UbP/UBTD2, N-terminal domain"/>
    <property type="match status" value="1"/>
</dbReference>
<feature type="compositionally biased region" description="Polar residues" evidence="1">
    <location>
        <begin position="1"/>
        <end position="10"/>
    </location>
</feature>
<feature type="compositionally biased region" description="Basic and acidic residues" evidence="1">
    <location>
        <begin position="56"/>
        <end position="69"/>
    </location>
</feature>
<feature type="region of interest" description="Disordered" evidence="1">
    <location>
        <begin position="1"/>
        <end position="69"/>
    </location>
</feature>
<dbReference type="InterPro" id="IPR032752">
    <property type="entry name" value="DC-UbP/UBTD2_N"/>
</dbReference>
<dbReference type="InterPro" id="IPR038169">
    <property type="entry name" value="DC-UbP/UBTD2_N_sf"/>
</dbReference>
<dbReference type="Gene3D" id="3.10.20.90">
    <property type="entry name" value="Phosphatidylinositol 3-kinase Catalytic Subunit, Chain A, domain 1"/>
    <property type="match status" value="1"/>
</dbReference>
<comment type="caution">
    <text evidence="3">The sequence shown here is derived from an EMBL/GenBank/DDBJ whole genome shotgun (WGS) entry which is preliminary data.</text>
</comment>
<feature type="region of interest" description="Disordered" evidence="1">
    <location>
        <begin position="169"/>
        <end position="198"/>
    </location>
</feature>
<evidence type="ECO:0000259" key="2">
    <source>
        <dbReference type="PROSITE" id="PS50053"/>
    </source>
</evidence>
<dbReference type="InterPro" id="IPR000626">
    <property type="entry name" value="Ubiquitin-like_dom"/>
</dbReference>
<dbReference type="SMART" id="SM00213">
    <property type="entry name" value="UBQ"/>
    <property type="match status" value="1"/>
</dbReference>
<evidence type="ECO:0000256" key="1">
    <source>
        <dbReference type="SAM" id="MobiDB-lite"/>
    </source>
</evidence>
<dbReference type="Pfam" id="PF16455">
    <property type="entry name" value="UBD"/>
    <property type="match status" value="1"/>
</dbReference>
<protein>
    <recommendedName>
        <fullName evidence="2">Ubiquitin-like domain-containing protein</fullName>
    </recommendedName>
</protein>
<evidence type="ECO:0000313" key="4">
    <source>
        <dbReference type="Proteomes" id="UP001595075"/>
    </source>
</evidence>
<proteinExistence type="predicted"/>
<accession>A0ABR4CAU4</accession>
<keyword evidence="4" id="KW-1185">Reference proteome</keyword>
<evidence type="ECO:0000313" key="3">
    <source>
        <dbReference type="EMBL" id="KAL2067053.1"/>
    </source>
</evidence>
<dbReference type="PANTHER" id="PTHR13609">
    <property type="entry name" value="UBIQUITIN DOMAIN CONTAINING 1 PROTEIN-RELATED"/>
    <property type="match status" value="1"/>
</dbReference>
<gene>
    <name evidence="3" type="ORF">VTL71DRAFT_1477</name>
</gene>
<reference evidence="3 4" key="1">
    <citation type="journal article" date="2024" name="Commun. Biol.">
        <title>Comparative genomic analysis of thermophilic fungi reveals convergent evolutionary adaptations and gene losses.</title>
        <authorList>
            <person name="Steindorff A.S."/>
            <person name="Aguilar-Pontes M.V."/>
            <person name="Robinson A.J."/>
            <person name="Andreopoulos B."/>
            <person name="LaButti K."/>
            <person name="Kuo A."/>
            <person name="Mondo S."/>
            <person name="Riley R."/>
            <person name="Otillar R."/>
            <person name="Haridas S."/>
            <person name="Lipzen A."/>
            <person name="Grimwood J."/>
            <person name="Schmutz J."/>
            <person name="Clum A."/>
            <person name="Reid I.D."/>
            <person name="Moisan M.C."/>
            <person name="Butler G."/>
            <person name="Nguyen T.T.M."/>
            <person name="Dewar K."/>
            <person name="Conant G."/>
            <person name="Drula E."/>
            <person name="Henrissat B."/>
            <person name="Hansel C."/>
            <person name="Singer S."/>
            <person name="Hutchinson M.I."/>
            <person name="de Vries R.P."/>
            <person name="Natvig D.O."/>
            <person name="Powell A.J."/>
            <person name="Tsang A."/>
            <person name="Grigoriev I.V."/>
        </authorList>
    </citation>
    <scope>NUCLEOTIDE SEQUENCE [LARGE SCALE GENOMIC DNA]</scope>
    <source>
        <strain evidence="3 4">CBS 494.80</strain>
    </source>
</reference>
<dbReference type="Pfam" id="PF00240">
    <property type="entry name" value="ubiquitin"/>
    <property type="match status" value="1"/>
</dbReference>
<dbReference type="EMBL" id="JAZHXI010000010">
    <property type="protein sequence ID" value="KAL2067053.1"/>
    <property type="molecule type" value="Genomic_DNA"/>
</dbReference>
<dbReference type="Proteomes" id="UP001595075">
    <property type="component" value="Unassembled WGS sequence"/>
</dbReference>
<organism evidence="3 4">
    <name type="scientific">Oculimacula yallundae</name>
    <dbReference type="NCBI Taxonomy" id="86028"/>
    <lineage>
        <taxon>Eukaryota</taxon>
        <taxon>Fungi</taxon>
        <taxon>Dikarya</taxon>
        <taxon>Ascomycota</taxon>
        <taxon>Pezizomycotina</taxon>
        <taxon>Leotiomycetes</taxon>
        <taxon>Helotiales</taxon>
        <taxon>Ploettnerulaceae</taxon>
        <taxon>Oculimacula</taxon>
    </lineage>
</organism>
<dbReference type="PROSITE" id="PS50053">
    <property type="entry name" value="UBIQUITIN_2"/>
    <property type="match status" value="1"/>
</dbReference>
<feature type="domain" description="Ubiquitin-like" evidence="2">
    <location>
        <begin position="216"/>
        <end position="285"/>
    </location>
</feature>
<feature type="compositionally biased region" description="Acidic residues" evidence="1">
    <location>
        <begin position="179"/>
        <end position="196"/>
    </location>
</feature>
<sequence>MGCCSSTVSGSPYPAENPNNGNSTSPINSSQPASQNMIPRPSTNASNHSGPHNQRQHRDLTKHPTKDLKPHIWKSQTRTWTRAQIDAERIAFFDTRTSGRQEIWQAIRTALEILWAGGDPEEDGERMATAQVILKAAGTTIPTGNLTQAVYDGFGARYDLPDYVVSDPTNLVELPTRSEEDEGDKSEDGGAADEDELLKKEDIRRGKAVLNPDDLMDLHVKLSDRENKPLIVSINKQDPVRIVTKKIYDEAGLESPKHLRLAYMGKILSDNKTLQAQGWQEEHVINGYVLG</sequence>